<dbReference type="PANTHER" id="PTHR43280">
    <property type="entry name" value="ARAC-FAMILY TRANSCRIPTIONAL REGULATOR"/>
    <property type="match status" value="1"/>
</dbReference>
<keyword evidence="6" id="KW-1185">Reference proteome</keyword>
<dbReference type="SUPFAM" id="SSF46689">
    <property type="entry name" value="Homeodomain-like"/>
    <property type="match status" value="2"/>
</dbReference>
<organism evidence="5 6">
    <name type="scientific">Paramesorhizobium deserti</name>
    <dbReference type="NCBI Taxonomy" id="1494590"/>
    <lineage>
        <taxon>Bacteria</taxon>
        <taxon>Pseudomonadati</taxon>
        <taxon>Pseudomonadota</taxon>
        <taxon>Alphaproteobacteria</taxon>
        <taxon>Hyphomicrobiales</taxon>
        <taxon>Phyllobacteriaceae</taxon>
        <taxon>Paramesorhizobium</taxon>
    </lineage>
</organism>
<dbReference type="Pfam" id="PF12833">
    <property type="entry name" value="HTH_18"/>
    <property type="match status" value="1"/>
</dbReference>
<dbReference type="PANTHER" id="PTHR43280:SF2">
    <property type="entry name" value="HTH-TYPE TRANSCRIPTIONAL REGULATOR EXSA"/>
    <property type="match status" value="1"/>
</dbReference>
<keyword evidence="3" id="KW-0804">Transcription</keyword>
<dbReference type="InterPro" id="IPR037923">
    <property type="entry name" value="HTH-like"/>
</dbReference>
<dbReference type="PROSITE" id="PS01124">
    <property type="entry name" value="HTH_ARAC_FAMILY_2"/>
    <property type="match status" value="1"/>
</dbReference>
<keyword evidence="1" id="KW-0805">Transcription regulation</keyword>
<evidence type="ECO:0000313" key="6">
    <source>
        <dbReference type="Proteomes" id="UP000070107"/>
    </source>
</evidence>
<sequence>MSMAGSDKASAVARPAVFREPGALLYAGNCRDLLDASLEGKVTLSAWTRRGYPGRDLGDALPQVCSVGGWDATRPQDWGLTEHCNEGVKIAYLARGTLTLTLDGQRYELQEGQMFVVRPWQLHAFGDPFVAPSQIIWVLFDMGVRRPHEDWLWPDWIAWPERDQARLTELLSKNEQPWYTASREVVRSFMDIAEVVSTGDIEGGETRLRLLISMMLLQFKNQLEAQQPELDSSLATSRRTVDIFLRRLWHALDDDWTLENMAAECNLSRTQFSKHCQSLTNMTPSRYLQMIRLEAARQMLASNGRKSVTQVAFDCGFSSSQYFATCFRKQFGMSPTDLRFHNPTTEITAS</sequence>
<dbReference type="Pfam" id="PF07883">
    <property type="entry name" value="Cupin_2"/>
    <property type="match status" value="1"/>
</dbReference>
<feature type="domain" description="HTH araC/xylS-type" evidence="4">
    <location>
        <begin position="242"/>
        <end position="341"/>
    </location>
</feature>
<name>A0A135HXI1_9HYPH</name>
<dbReference type="InterPro" id="IPR020449">
    <property type="entry name" value="Tscrpt_reg_AraC-type_HTH"/>
</dbReference>
<dbReference type="Proteomes" id="UP000070107">
    <property type="component" value="Unassembled WGS sequence"/>
</dbReference>
<dbReference type="SMART" id="SM00342">
    <property type="entry name" value="HTH_ARAC"/>
    <property type="match status" value="1"/>
</dbReference>
<proteinExistence type="predicted"/>
<dbReference type="Gene3D" id="1.10.10.60">
    <property type="entry name" value="Homeodomain-like"/>
    <property type="match status" value="2"/>
</dbReference>
<keyword evidence="2" id="KW-0238">DNA-binding</keyword>
<protein>
    <recommendedName>
        <fullName evidence="4">HTH araC/xylS-type domain-containing protein</fullName>
    </recommendedName>
</protein>
<dbReference type="InterPro" id="IPR014710">
    <property type="entry name" value="RmlC-like_jellyroll"/>
</dbReference>
<evidence type="ECO:0000256" key="1">
    <source>
        <dbReference type="ARBA" id="ARBA00023015"/>
    </source>
</evidence>
<dbReference type="SUPFAM" id="SSF51215">
    <property type="entry name" value="Regulatory protein AraC"/>
    <property type="match status" value="1"/>
</dbReference>
<dbReference type="GO" id="GO:0003700">
    <property type="term" value="F:DNA-binding transcription factor activity"/>
    <property type="evidence" value="ECO:0007669"/>
    <property type="project" value="InterPro"/>
</dbReference>
<dbReference type="PRINTS" id="PR00032">
    <property type="entry name" value="HTHARAC"/>
</dbReference>
<dbReference type="InterPro" id="IPR018060">
    <property type="entry name" value="HTH_AraC"/>
</dbReference>
<evidence type="ECO:0000256" key="3">
    <source>
        <dbReference type="ARBA" id="ARBA00023163"/>
    </source>
</evidence>
<comment type="caution">
    <text evidence="5">The sequence shown here is derived from an EMBL/GenBank/DDBJ whole genome shotgun (WGS) entry which is preliminary data.</text>
</comment>
<dbReference type="AlphaFoldDB" id="A0A135HXI1"/>
<accession>A0A135HXI1</accession>
<dbReference type="Gene3D" id="2.60.120.10">
    <property type="entry name" value="Jelly Rolls"/>
    <property type="match status" value="1"/>
</dbReference>
<dbReference type="GO" id="GO:0043565">
    <property type="term" value="F:sequence-specific DNA binding"/>
    <property type="evidence" value="ECO:0007669"/>
    <property type="project" value="InterPro"/>
</dbReference>
<dbReference type="STRING" id="1494590.ATN84_24935"/>
<evidence type="ECO:0000259" key="4">
    <source>
        <dbReference type="PROSITE" id="PS01124"/>
    </source>
</evidence>
<dbReference type="InterPro" id="IPR009057">
    <property type="entry name" value="Homeodomain-like_sf"/>
</dbReference>
<reference evidence="5 6" key="1">
    <citation type="submission" date="2015-11" db="EMBL/GenBank/DDBJ databases">
        <title>Draft genome sequence of Paramesorhizobium deserti A-3-E, a strain highly resistant to diverse beta-lactam antibiotics.</title>
        <authorList>
            <person name="Lv R."/>
            <person name="Yang X."/>
            <person name="Fang N."/>
            <person name="Guo J."/>
            <person name="Luo X."/>
            <person name="Peng F."/>
            <person name="Yang R."/>
            <person name="Cui Y."/>
            <person name="Fang C."/>
            <person name="Song Y."/>
        </authorList>
    </citation>
    <scope>NUCLEOTIDE SEQUENCE [LARGE SCALE GENOMIC DNA]</scope>
    <source>
        <strain evidence="5 6">A-3-E</strain>
    </source>
</reference>
<dbReference type="PROSITE" id="PS00041">
    <property type="entry name" value="HTH_ARAC_FAMILY_1"/>
    <property type="match status" value="1"/>
</dbReference>
<dbReference type="InterPro" id="IPR013096">
    <property type="entry name" value="Cupin_2"/>
</dbReference>
<gene>
    <name evidence="5" type="ORF">ATN84_24935</name>
</gene>
<evidence type="ECO:0000313" key="5">
    <source>
        <dbReference type="EMBL" id="KXF77899.1"/>
    </source>
</evidence>
<dbReference type="InterPro" id="IPR018062">
    <property type="entry name" value="HTH_AraC-typ_CS"/>
</dbReference>
<evidence type="ECO:0000256" key="2">
    <source>
        <dbReference type="ARBA" id="ARBA00023125"/>
    </source>
</evidence>
<dbReference type="EMBL" id="LNTU01000007">
    <property type="protein sequence ID" value="KXF77899.1"/>
    <property type="molecule type" value="Genomic_DNA"/>
</dbReference>